<organism evidence="2 3">
    <name type="scientific">Denitratisoma oestradiolicum</name>
    <dbReference type="NCBI Taxonomy" id="311182"/>
    <lineage>
        <taxon>Bacteria</taxon>
        <taxon>Pseudomonadati</taxon>
        <taxon>Pseudomonadota</taxon>
        <taxon>Betaproteobacteria</taxon>
        <taxon>Nitrosomonadales</taxon>
        <taxon>Sterolibacteriaceae</taxon>
        <taxon>Denitratisoma</taxon>
    </lineage>
</organism>
<dbReference type="SMART" id="SM00421">
    <property type="entry name" value="HTH_LUXR"/>
    <property type="match status" value="1"/>
</dbReference>
<dbReference type="OrthoDB" id="5497412at2"/>
<dbReference type="GO" id="GO:0003677">
    <property type="term" value="F:DNA binding"/>
    <property type="evidence" value="ECO:0007669"/>
    <property type="project" value="InterPro"/>
</dbReference>
<sequence length="369" mass="41046">MARTLEQLLGSLYGSILDDLPWLAFLEALERHLPCHHGTMVLRRPRDGDAGILVASPSNNPALAALQREHYRDSPFLDLPEGKICVLTESELKRQHTTYYQHYIRHFSLVTELIGVNMIEPRTGMIFRLRAARIDGEPGFGERERKIIESLLPHLRTAIALYARNALQEYRLNVLDETAGQAAIGSGVLDDNGRILIKNMVLDRVLLAQDGFYARDGVLHCSDPKDDRALRMLLSRFGAGVPQPAGDLTMKVRRAGGDRFWSLLAHPSPLRPGVDEKTRSPVIVLLRDASRTPDVTESALIELLGLTRAEAALAVRLVKGQSLIDSAAALGISRFTARTQLYSIFDRTGVHRQAQLVSHILSMMKTVWG</sequence>
<dbReference type="EMBL" id="LR778301">
    <property type="protein sequence ID" value="CAB1368011.1"/>
    <property type="molecule type" value="Genomic_DNA"/>
</dbReference>
<name>A0A6S6XQ25_9PROT</name>
<evidence type="ECO:0000313" key="2">
    <source>
        <dbReference type="EMBL" id="CAB1368011.1"/>
    </source>
</evidence>
<gene>
    <name evidence="2" type="ORF">DENOEST_0846</name>
</gene>
<dbReference type="InterPro" id="IPR036388">
    <property type="entry name" value="WH-like_DNA-bd_sf"/>
</dbReference>
<dbReference type="Proteomes" id="UP000515733">
    <property type="component" value="Chromosome"/>
</dbReference>
<dbReference type="AlphaFoldDB" id="A0A6S6XQ25"/>
<protein>
    <recommendedName>
        <fullName evidence="1">HTH luxR-type domain-containing protein</fullName>
    </recommendedName>
</protein>
<dbReference type="KEGG" id="doe:DENOEST_0846"/>
<dbReference type="SUPFAM" id="SSF46894">
    <property type="entry name" value="C-terminal effector domain of the bipartite response regulators"/>
    <property type="match status" value="1"/>
</dbReference>
<feature type="domain" description="HTH luxR-type" evidence="1">
    <location>
        <begin position="303"/>
        <end position="360"/>
    </location>
</feature>
<dbReference type="InterPro" id="IPR000792">
    <property type="entry name" value="Tscrpt_reg_LuxR_C"/>
</dbReference>
<dbReference type="Gene3D" id="1.10.10.10">
    <property type="entry name" value="Winged helix-like DNA-binding domain superfamily/Winged helix DNA-binding domain"/>
    <property type="match status" value="1"/>
</dbReference>
<dbReference type="InterPro" id="IPR016032">
    <property type="entry name" value="Sig_transdc_resp-reg_C-effctor"/>
</dbReference>
<proteinExistence type="predicted"/>
<dbReference type="GO" id="GO:0006355">
    <property type="term" value="P:regulation of DNA-templated transcription"/>
    <property type="evidence" value="ECO:0007669"/>
    <property type="project" value="InterPro"/>
</dbReference>
<evidence type="ECO:0000259" key="1">
    <source>
        <dbReference type="SMART" id="SM00421"/>
    </source>
</evidence>
<reference evidence="2 3" key="1">
    <citation type="submission" date="2020-03" db="EMBL/GenBank/DDBJ databases">
        <authorList>
            <consortium name="Genoscope - CEA"/>
            <person name="William W."/>
        </authorList>
    </citation>
    <scope>NUCLEOTIDE SEQUENCE [LARGE SCALE GENOMIC DNA]</scope>
    <source>
        <strain evidence="3">DSM 16959</strain>
    </source>
</reference>
<keyword evidence="3" id="KW-1185">Reference proteome</keyword>
<dbReference type="RefSeq" id="WP_145771619.1">
    <property type="nucleotide sequence ID" value="NZ_LR778301.1"/>
</dbReference>
<accession>A0A6S6XQ25</accession>
<evidence type="ECO:0000313" key="3">
    <source>
        <dbReference type="Proteomes" id="UP000515733"/>
    </source>
</evidence>